<dbReference type="Proteomes" id="UP000278807">
    <property type="component" value="Unassembled WGS sequence"/>
</dbReference>
<dbReference type="WBParaSite" id="HNAJ_0000259801-mRNA-1">
    <property type="protein sequence ID" value="HNAJ_0000259801-mRNA-1"/>
    <property type="gene ID" value="HNAJ_0000259801"/>
</dbReference>
<organism evidence="9">
    <name type="scientific">Rodentolepis nana</name>
    <name type="common">Dwarf tapeworm</name>
    <name type="synonym">Hymenolepis nana</name>
    <dbReference type="NCBI Taxonomy" id="102285"/>
    <lineage>
        <taxon>Eukaryota</taxon>
        <taxon>Metazoa</taxon>
        <taxon>Spiralia</taxon>
        <taxon>Lophotrochozoa</taxon>
        <taxon>Platyhelminthes</taxon>
        <taxon>Cestoda</taxon>
        <taxon>Eucestoda</taxon>
        <taxon>Cyclophyllidea</taxon>
        <taxon>Hymenolepididae</taxon>
        <taxon>Rodentolepis</taxon>
    </lineage>
</organism>
<dbReference type="STRING" id="102285.A0A0R3T6B0"/>
<evidence type="ECO:0000256" key="5">
    <source>
        <dbReference type="ARBA" id="ARBA00022777"/>
    </source>
</evidence>
<keyword evidence="8" id="KW-1185">Reference proteome</keyword>
<dbReference type="AlphaFoldDB" id="A0A0R3T6B0"/>
<dbReference type="GO" id="GO:0004674">
    <property type="term" value="F:protein serine/threonine kinase activity"/>
    <property type="evidence" value="ECO:0007669"/>
    <property type="project" value="UniProtKB-KW"/>
</dbReference>
<dbReference type="EMBL" id="UZAE01001305">
    <property type="protein sequence ID" value="VDN98456.1"/>
    <property type="molecule type" value="Genomic_DNA"/>
</dbReference>
<dbReference type="OrthoDB" id="336747at2759"/>
<evidence type="ECO:0000256" key="4">
    <source>
        <dbReference type="ARBA" id="ARBA00022741"/>
    </source>
</evidence>
<dbReference type="SUPFAM" id="SSF56112">
    <property type="entry name" value="Protein kinase-like (PK-like)"/>
    <property type="match status" value="1"/>
</dbReference>
<dbReference type="InterPro" id="IPR011009">
    <property type="entry name" value="Kinase-like_dom_sf"/>
</dbReference>
<evidence type="ECO:0000313" key="7">
    <source>
        <dbReference type="EMBL" id="VDN98456.1"/>
    </source>
</evidence>
<dbReference type="Gene3D" id="1.10.510.10">
    <property type="entry name" value="Transferase(Phosphotransferase) domain 1"/>
    <property type="match status" value="1"/>
</dbReference>
<evidence type="ECO:0000313" key="8">
    <source>
        <dbReference type="Proteomes" id="UP000278807"/>
    </source>
</evidence>
<evidence type="ECO:0000256" key="2">
    <source>
        <dbReference type="ARBA" id="ARBA00022527"/>
    </source>
</evidence>
<evidence type="ECO:0000256" key="3">
    <source>
        <dbReference type="ARBA" id="ARBA00022679"/>
    </source>
</evidence>
<keyword evidence="2" id="KW-0723">Serine/threonine-protein kinase</keyword>
<dbReference type="Gene3D" id="6.10.140.620">
    <property type="match status" value="1"/>
</dbReference>
<evidence type="ECO:0000256" key="6">
    <source>
        <dbReference type="ARBA" id="ARBA00022840"/>
    </source>
</evidence>
<keyword evidence="5" id="KW-0418">Kinase</keyword>
<reference evidence="9" key="1">
    <citation type="submission" date="2017-02" db="UniProtKB">
        <authorList>
            <consortium name="WormBaseParasite"/>
        </authorList>
    </citation>
    <scope>IDENTIFICATION</scope>
</reference>
<protein>
    <submittedName>
        <fullName evidence="9">Protein kinase domain-containing protein</fullName>
    </submittedName>
</protein>
<sequence>MNPDVWNAISSEAKDLTMRLLDVDQNSRMTIEEALRHPWIAQKSRAPKTHLHETVEAMKHFNARRRLKGAILAAVSSTKWASFYSDINGARAGEFIEEDDEVTSAGKFGLISCMTMFVRIAEFLELVNFNGS</sequence>
<gene>
    <name evidence="7" type="ORF">HNAJ_LOCUS2597</name>
</gene>
<dbReference type="GO" id="GO:0005524">
    <property type="term" value="F:ATP binding"/>
    <property type="evidence" value="ECO:0007669"/>
    <property type="project" value="UniProtKB-KW"/>
</dbReference>
<keyword evidence="4" id="KW-0547">Nucleotide-binding</keyword>
<dbReference type="InterPro" id="IPR050205">
    <property type="entry name" value="CDPK_Ser/Thr_kinases"/>
</dbReference>
<keyword evidence="6" id="KW-0067">ATP-binding</keyword>
<dbReference type="PANTHER" id="PTHR24349">
    <property type="entry name" value="SERINE/THREONINE-PROTEIN KINASE"/>
    <property type="match status" value="1"/>
</dbReference>
<comment type="similarity">
    <text evidence="1">Belongs to the protein kinase superfamily. CAMK Ser/Thr protein kinase family.</text>
</comment>
<name>A0A0R3T6B0_RODNA</name>
<reference evidence="7 8" key="2">
    <citation type="submission" date="2018-11" db="EMBL/GenBank/DDBJ databases">
        <authorList>
            <consortium name="Pathogen Informatics"/>
        </authorList>
    </citation>
    <scope>NUCLEOTIDE SEQUENCE [LARGE SCALE GENOMIC DNA]</scope>
</reference>
<proteinExistence type="inferred from homology"/>
<keyword evidence="3" id="KW-0808">Transferase</keyword>
<evidence type="ECO:0000256" key="1">
    <source>
        <dbReference type="ARBA" id="ARBA00006692"/>
    </source>
</evidence>
<accession>A0A0R3T6B0</accession>
<evidence type="ECO:0000313" key="9">
    <source>
        <dbReference type="WBParaSite" id="HNAJ_0000259801-mRNA-1"/>
    </source>
</evidence>